<feature type="transmembrane region" description="Helical" evidence="1">
    <location>
        <begin position="30"/>
        <end position="52"/>
    </location>
</feature>
<reference evidence="3 4" key="3">
    <citation type="journal article" date="2019" name="Int. J. Syst. Evol. Microbiol.">
        <title>Anaerobacillus isosaccharinicus sp. nov., an alkaliphilic bacterium which degrades isosaccharinic acid.</title>
        <authorList>
            <person name="Bassil N.M."/>
            <person name="Lloyd J.R."/>
        </authorList>
    </citation>
    <scope>NUCLEOTIDE SEQUENCE [LARGE SCALE GENOMIC DNA]</scope>
    <source>
        <strain evidence="3 4">NB2006</strain>
    </source>
</reference>
<evidence type="ECO:0000313" key="2">
    <source>
        <dbReference type="EMBL" id="OIJ12224.1"/>
    </source>
</evidence>
<dbReference type="Proteomes" id="UP000180175">
    <property type="component" value="Chromosome"/>
</dbReference>
<proteinExistence type="predicted"/>
<dbReference type="AlphaFoldDB" id="A0A1S2LIT7"/>
<reference evidence="2 4" key="1">
    <citation type="submission" date="2016-10" db="EMBL/GenBank/DDBJ databases">
        <title>Draft genome sequences of four alkaliphilic bacteria belonging to the Anaerobacillus genus.</title>
        <authorList>
            <person name="Bassil N.M."/>
            <person name="Lloyd J.R."/>
        </authorList>
    </citation>
    <scope>NUCLEOTIDE SEQUENCE [LARGE SCALE GENOMIC DNA]</scope>
    <source>
        <strain evidence="2 4">NB2006</strain>
    </source>
</reference>
<evidence type="ECO:0000313" key="4">
    <source>
        <dbReference type="Proteomes" id="UP000180175"/>
    </source>
</evidence>
<sequence>MVFLIMLGGIFLGSIIFMFTFLASKINGKYYLAPMATFLFSIVVTAYGLIVIGGFEGMAYGFLAAGFLIVSIVGTLLLPLLVRRQESHEYKKVDKIILVILPIIFFTTIGLVMYSDQGYWIIDQGETPYTENAERYVNYYRTSTISEGKKQVTLILGEQYLGKEIEVERVSKWGPTEITVKIVEGKDKDKTPYIMIGLDEIREPLKLQTTDGLVFESIMDKVSN</sequence>
<keyword evidence="4" id="KW-1185">Reference proteome</keyword>
<reference evidence="3" key="4">
    <citation type="submission" date="2020-10" db="EMBL/GenBank/DDBJ databases">
        <authorList>
            <person name="Bassil N.M."/>
            <person name="Lloyd J.R."/>
        </authorList>
    </citation>
    <scope>NUCLEOTIDE SEQUENCE</scope>
    <source>
        <strain evidence="3">NB2006</strain>
    </source>
</reference>
<keyword evidence="1" id="KW-1133">Transmembrane helix</keyword>
<accession>A0A1S2LIT7</accession>
<evidence type="ECO:0000256" key="1">
    <source>
        <dbReference type="SAM" id="Phobius"/>
    </source>
</evidence>
<dbReference type="OrthoDB" id="2720129at2"/>
<feature type="transmembrane region" description="Helical" evidence="1">
    <location>
        <begin position="6"/>
        <end position="23"/>
    </location>
</feature>
<keyword evidence="1" id="KW-0472">Membrane</keyword>
<protein>
    <recommendedName>
        <fullName evidence="5">YesK-like protein</fullName>
    </recommendedName>
</protein>
<reference evidence="3 4" key="2">
    <citation type="journal article" date="2017" name="Genome Announc.">
        <title>Draft Genome Sequences of Four Alkaliphilic Bacteria Belonging to the Anaerobacillus Genus.</title>
        <authorList>
            <person name="Bassil N.M."/>
            <person name="Lloyd J.R."/>
        </authorList>
    </citation>
    <scope>NUCLEOTIDE SEQUENCE [LARGE SCALE GENOMIC DNA]</scope>
    <source>
        <strain evidence="3 4">NB2006</strain>
    </source>
</reference>
<evidence type="ECO:0000313" key="3">
    <source>
        <dbReference type="EMBL" id="QOY35535.1"/>
    </source>
</evidence>
<keyword evidence="1" id="KW-0812">Transmembrane</keyword>
<dbReference type="EMBL" id="CP063356">
    <property type="protein sequence ID" value="QOY35535.1"/>
    <property type="molecule type" value="Genomic_DNA"/>
</dbReference>
<gene>
    <name evidence="3" type="ORF">AWH56_023120</name>
    <name evidence="2" type="ORF">AWH56_14770</name>
</gene>
<dbReference type="EMBL" id="LQXD01000129">
    <property type="protein sequence ID" value="OIJ12224.1"/>
    <property type="molecule type" value="Genomic_DNA"/>
</dbReference>
<evidence type="ECO:0008006" key="5">
    <source>
        <dbReference type="Google" id="ProtNLM"/>
    </source>
</evidence>
<feature type="transmembrane region" description="Helical" evidence="1">
    <location>
        <begin position="93"/>
        <end position="114"/>
    </location>
</feature>
<dbReference type="KEGG" id="aia:AWH56_023120"/>
<organism evidence="2 4">
    <name type="scientific">Anaerobacillus isosaccharinicus</name>
    <dbReference type="NCBI Taxonomy" id="1532552"/>
    <lineage>
        <taxon>Bacteria</taxon>
        <taxon>Bacillati</taxon>
        <taxon>Bacillota</taxon>
        <taxon>Bacilli</taxon>
        <taxon>Bacillales</taxon>
        <taxon>Bacillaceae</taxon>
        <taxon>Anaerobacillus</taxon>
    </lineage>
</organism>
<name>A0A1S2LIT7_9BACI</name>
<dbReference type="RefSeq" id="WP_071317801.1">
    <property type="nucleotide sequence ID" value="NZ_CP063356.2"/>
</dbReference>
<feature type="transmembrane region" description="Helical" evidence="1">
    <location>
        <begin position="58"/>
        <end position="81"/>
    </location>
</feature>